<reference evidence="6 7" key="1">
    <citation type="submission" date="2022-10" db="EMBL/GenBank/DDBJ databases">
        <title>Weissella fermenti sp. nov., isolated from fermented cabbage.</title>
        <authorList>
            <person name="Lee J.K."/>
            <person name="Baek J.H."/>
            <person name="Choi D.G."/>
            <person name="Kim J.M."/>
            <person name="Jeon C.O."/>
        </authorList>
    </citation>
    <scope>NUCLEOTIDE SEQUENCE [LARGE SCALE GENOMIC DNA]</scope>
    <source>
        <strain evidence="6 7">KACC 18534</strain>
    </source>
</reference>
<comment type="function">
    <text evidence="3">Allows the formation of correctly charged Asn-tRNA(Asn) or Gln-tRNA(Gln) through the transamidation of misacylated Asp-tRNA(Asn) or Glu-tRNA(Gln) in organisms which lack either or both of asparaginyl-tRNA or glutaminyl-tRNA synthetases. The reaction takes place in the presence of glutamine and ATP through an activated phospho-Asp-tRNA(Asn) or phospho-Glu-tRNA(Gln).</text>
</comment>
<feature type="non-terminal residue" evidence="6">
    <location>
        <position position="1"/>
    </location>
</feature>
<organism evidence="6 7">
    <name type="scientific">Weissella ceti</name>
    <dbReference type="NCBI Taxonomy" id="759620"/>
    <lineage>
        <taxon>Bacteria</taxon>
        <taxon>Bacillati</taxon>
        <taxon>Bacillota</taxon>
        <taxon>Bacilli</taxon>
        <taxon>Lactobacillales</taxon>
        <taxon>Lactobacillaceae</taxon>
        <taxon>Weissella</taxon>
    </lineage>
</organism>
<dbReference type="RefSeq" id="WP_264336064.1">
    <property type="nucleotide sequence ID" value="NZ_JAOZFE010000002.1"/>
</dbReference>
<dbReference type="EMBL" id="JAOZFE010000002">
    <property type="protein sequence ID" value="MCW0953104.1"/>
    <property type="molecule type" value="Genomic_DNA"/>
</dbReference>
<keyword evidence="7" id="KW-1185">Reference proteome</keyword>
<accession>A0ABT3E3W1</accession>
<comment type="subunit">
    <text evidence="2">Heterotrimer of A, B and C subunits.</text>
</comment>
<dbReference type="Pfam" id="PF02686">
    <property type="entry name" value="GatC"/>
    <property type="match status" value="1"/>
</dbReference>
<proteinExistence type="inferred from homology"/>
<dbReference type="NCBIfam" id="TIGR00135">
    <property type="entry name" value="gatC"/>
    <property type="match status" value="1"/>
</dbReference>
<comment type="similarity">
    <text evidence="1">Belongs to the GatC family.</text>
</comment>
<sequence length="59" mass="6272">DAVDTTDVKPTFSPIDLQMSLRADEGVNAEQAEELLANAPERKGDYIKVPAILEGGASN</sequence>
<comment type="caution">
    <text evidence="6">The sequence shown here is derived from an EMBL/GenBank/DDBJ whole genome shotgun (WGS) entry which is preliminary data.</text>
</comment>
<dbReference type="InterPro" id="IPR003837">
    <property type="entry name" value="GatC"/>
</dbReference>
<name>A0ABT3E3W1_9LACO</name>
<evidence type="ECO:0000256" key="4">
    <source>
        <dbReference type="ARBA" id="ARBA00047380"/>
    </source>
</evidence>
<evidence type="ECO:0000256" key="2">
    <source>
        <dbReference type="ARBA" id="ARBA00011123"/>
    </source>
</evidence>
<dbReference type="Proteomes" id="UP001526225">
    <property type="component" value="Unassembled WGS sequence"/>
</dbReference>
<evidence type="ECO:0000256" key="5">
    <source>
        <dbReference type="ARBA" id="ARBA00047913"/>
    </source>
</evidence>
<gene>
    <name evidence="6" type="primary">gatC</name>
    <name evidence="6" type="ORF">OIT44_03325</name>
</gene>
<evidence type="ECO:0000313" key="6">
    <source>
        <dbReference type="EMBL" id="MCW0953104.1"/>
    </source>
</evidence>
<dbReference type="SUPFAM" id="SSF141000">
    <property type="entry name" value="Glu-tRNAGln amidotransferase C subunit"/>
    <property type="match status" value="1"/>
</dbReference>
<evidence type="ECO:0000256" key="1">
    <source>
        <dbReference type="ARBA" id="ARBA00010757"/>
    </source>
</evidence>
<comment type="catalytic activity">
    <reaction evidence="5">
        <text>L-glutamyl-tRNA(Gln) + L-glutamine + ATP + H2O = L-glutaminyl-tRNA(Gln) + L-glutamate + ADP + phosphate + H(+)</text>
        <dbReference type="Rhea" id="RHEA:17521"/>
        <dbReference type="Rhea" id="RHEA-COMP:9681"/>
        <dbReference type="Rhea" id="RHEA-COMP:9684"/>
        <dbReference type="ChEBI" id="CHEBI:15377"/>
        <dbReference type="ChEBI" id="CHEBI:15378"/>
        <dbReference type="ChEBI" id="CHEBI:29985"/>
        <dbReference type="ChEBI" id="CHEBI:30616"/>
        <dbReference type="ChEBI" id="CHEBI:43474"/>
        <dbReference type="ChEBI" id="CHEBI:58359"/>
        <dbReference type="ChEBI" id="CHEBI:78520"/>
        <dbReference type="ChEBI" id="CHEBI:78521"/>
        <dbReference type="ChEBI" id="CHEBI:456216"/>
    </reaction>
</comment>
<protein>
    <submittedName>
        <fullName evidence="6">Asp-tRNA(Asn)/Glu-tRNA(Gln) amidotransferase subunit GatC</fullName>
    </submittedName>
</protein>
<comment type="catalytic activity">
    <reaction evidence="4">
        <text>L-aspartyl-tRNA(Asn) + L-glutamine + ATP + H2O = L-asparaginyl-tRNA(Asn) + L-glutamate + ADP + phosphate + 2 H(+)</text>
        <dbReference type="Rhea" id="RHEA:14513"/>
        <dbReference type="Rhea" id="RHEA-COMP:9674"/>
        <dbReference type="Rhea" id="RHEA-COMP:9677"/>
        <dbReference type="ChEBI" id="CHEBI:15377"/>
        <dbReference type="ChEBI" id="CHEBI:15378"/>
        <dbReference type="ChEBI" id="CHEBI:29985"/>
        <dbReference type="ChEBI" id="CHEBI:30616"/>
        <dbReference type="ChEBI" id="CHEBI:43474"/>
        <dbReference type="ChEBI" id="CHEBI:58359"/>
        <dbReference type="ChEBI" id="CHEBI:78515"/>
        <dbReference type="ChEBI" id="CHEBI:78516"/>
        <dbReference type="ChEBI" id="CHEBI:456216"/>
    </reaction>
</comment>
<evidence type="ECO:0000256" key="3">
    <source>
        <dbReference type="ARBA" id="ARBA00024799"/>
    </source>
</evidence>
<evidence type="ECO:0000313" key="7">
    <source>
        <dbReference type="Proteomes" id="UP001526225"/>
    </source>
</evidence>
<dbReference type="InterPro" id="IPR036113">
    <property type="entry name" value="Asp/Glu-ADT_sf_sub_c"/>
</dbReference>